<gene>
    <name evidence="5" type="ORF">SS50377_17330</name>
    <name evidence="7" type="ORF">SS50377_20346</name>
</gene>
<dbReference type="SUPFAM" id="SSF56801">
    <property type="entry name" value="Acetyl-CoA synthetase-like"/>
    <property type="match status" value="1"/>
</dbReference>
<reference evidence="6 7" key="2">
    <citation type="journal article" date="2014" name="PLoS Genet.">
        <title>The Genome of Spironucleus salmonicida Highlights a Fish Pathogen Adapted to Fluctuating Environments.</title>
        <authorList>
            <person name="Xu F."/>
            <person name="Jerlstrom-Hultqvist J."/>
            <person name="Einarsson E."/>
            <person name="Astvaldsson A."/>
            <person name="Svard S.G."/>
            <person name="Andersson J.O."/>
        </authorList>
    </citation>
    <scope>NUCLEOTIDE SEQUENCE</scope>
    <source>
        <strain evidence="7">ATCC 50377</strain>
    </source>
</reference>
<proteinExistence type="predicted"/>
<dbReference type="InterPro" id="IPR000873">
    <property type="entry name" value="AMP-dep_synth/lig_dom"/>
</dbReference>
<keyword evidence="2" id="KW-0067">ATP-binding</keyword>
<evidence type="ECO:0000313" key="8">
    <source>
        <dbReference type="Proteomes" id="UP000018208"/>
    </source>
</evidence>
<evidence type="ECO:0000256" key="2">
    <source>
        <dbReference type="ARBA" id="ARBA00022840"/>
    </source>
</evidence>
<dbReference type="EMBL" id="KC952886">
    <property type="protein sequence ID" value="AGS57608.1"/>
    <property type="molecule type" value="Genomic_DNA"/>
</dbReference>
<reference evidence="5" key="1">
    <citation type="journal article" date="2013" name="Nat. Commun.">
        <title>Hydrogenosomes in the diplomonad Spironucleus salmonicida.</title>
        <authorList>
            <person name="Jerlstrom-Hultqvist J."/>
            <person name="Einarsson E."/>
            <person name="Xu F."/>
            <person name="Hjort K."/>
            <person name="Ek B."/>
            <person name="Steinhauf D."/>
            <person name="Hultenby K."/>
            <person name="Bergquist J."/>
            <person name="Andersson J.O."/>
            <person name="Svard S.G."/>
        </authorList>
    </citation>
    <scope>NUCLEOTIDE SEQUENCE</scope>
    <source>
        <strain evidence="5">ATCC 50377</strain>
    </source>
</reference>
<feature type="domain" description="AMP-dependent synthetase/ligase" evidence="4">
    <location>
        <begin position="59"/>
        <end position="530"/>
    </location>
</feature>
<protein>
    <submittedName>
        <fullName evidence="5">Long chain fatty acid CoA ligase</fullName>
    </submittedName>
</protein>
<dbReference type="Pfam" id="PF00501">
    <property type="entry name" value="AMP-binding"/>
    <property type="match status" value="1"/>
</dbReference>
<reference evidence="7" key="3">
    <citation type="submission" date="2020-12" db="EMBL/GenBank/DDBJ databases">
        <title>New Spironucleus salmonicida genome in near-complete chromosomes.</title>
        <authorList>
            <person name="Xu F."/>
            <person name="Kurt Z."/>
            <person name="Jimenez-Gonzalez A."/>
            <person name="Astvaldsson A."/>
            <person name="Andersson J.O."/>
            <person name="Svard S.G."/>
        </authorList>
    </citation>
    <scope>NUCLEOTIDE SEQUENCE</scope>
    <source>
        <strain evidence="7">ATCC 50377</strain>
    </source>
</reference>
<dbReference type="PROSITE" id="PS00455">
    <property type="entry name" value="AMP_BINDING"/>
    <property type="match status" value="1"/>
</dbReference>
<dbReference type="OrthoDB" id="1700726at2759"/>
<evidence type="ECO:0000313" key="7">
    <source>
        <dbReference type="EMBL" id="KAH0576998.1"/>
    </source>
</evidence>
<dbReference type="EMBL" id="AUWU02000001">
    <property type="protein sequence ID" value="KAH0576998.1"/>
    <property type="molecule type" value="Genomic_DNA"/>
</dbReference>
<keyword evidence="3" id="KW-0472">Membrane</keyword>
<evidence type="ECO:0000256" key="1">
    <source>
        <dbReference type="ARBA" id="ARBA00022741"/>
    </source>
</evidence>
<dbReference type="PANTHER" id="PTHR43272">
    <property type="entry name" value="LONG-CHAIN-FATTY-ACID--COA LIGASE"/>
    <property type="match status" value="1"/>
</dbReference>
<dbReference type="InterPro" id="IPR020845">
    <property type="entry name" value="AMP-binding_CS"/>
</dbReference>
<dbReference type="GO" id="GO:0005524">
    <property type="term" value="F:ATP binding"/>
    <property type="evidence" value="ECO:0007669"/>
    <property type="project" value="UniProtKB-KW"/>
</dbReference>
<dbReference type="VEuPathDB" id="GiardiaDB:SS50377_20346"/>
<keyword evidence="3" id="KW-1133">Transmembrane helix</keyword>
<dbReference type="PANTHER" id="PTHR43272:SF33">
    <property type="entry name" value="AMP-BINDING DOMAIN-CONTAINING PROTEIN-RELATED"/>
    <property type="match status" value="1"/>
</dbReference>
<keyword evidence="8" id="KW-1185">Reference proteome</keyword>
<dbReference type="Proteomes" id="UP000018208">
    <property type="component" value="Unassembled WGS sequence"/>
</dbReference>
<dbReference type="GO" id="GO:0004467">
    <property type="term" value="F:long-chain fatty acid-CoA ligase activity"/>
    <property type="evidence" value="ECO:0007669"/>
    <property type="project" value="TreeGrafter"/>
</dbReference>
<keyword evidence="1" id="KW-0547">Nucleotide-binding</keyword>
<dbReference type="Gene3D" id="3.40.50.12780">
    <property type="entry name" value="N-terminal domain of ligase-like"/>
    <property type="match status" value="1"/>
</dbReference>
<keyword evidence="3" id="KW-0812">Transmembrane</keyword>
<accession>S5U492</accession>
<feature type="transmembrane region" description="Helical" evidence="3">
    <location>
        <begin position="711"/>
        <end position="733"/>
    </location>
</feature>
<dbReference type="GO" id="GO:0005783">
    <property type="term" value="C:endoplasmic reticulum"/>
    <property type="evidence" value="ECO:0007669"/>
    <property type="project" value="TreeGrafter"/>
</dbReference>
<sequence>MKVKNHDYKQTSHLQLNQIEEPPLDKTYPQNFINSLLRNGDKKFLSYRSGISTVATEINDVYKSITYNQSTYYIQQIVNQLKELYFTHGDRVGIYAKNSPLWLLCDIAIQFSNGISVPIYDTLGVDNIKYCLNLVGCKYIFVSSEYSSNIVGMLDILPNLEYVILLDPVSNLEVFCRNATKVALHFEEGYELIDDTKSLYTIHSKAGEANLEEDEEIEVKSQSAVYELMMVGNRLINDKQVFIRQISLPKEEDCVDKIVLELPKSQNYDQPSSVIFTSGTSGFPKATVLNHTNTFAGGATLGRQFIPYSISDANTQSSMLSYLPLAHVFERAMEHTIAYRGYNIYYSSGNIKNLTTDLKLAQPTVFIGVPRVYQKIYDAITLKIQKSSLPVKLVFNLAYKIKSLLLTSPAFHKTGKLSVVDKVAFKKIHEALGGKVEFIVCGSSSLRPEVEKFLQVCSCARLSNGYGMTEISSAGLYNYCGQFMNNPGQLGFAAYDVDAKITNCDQCEFSLEKDHIGELCIKGSCVAMGYVDEKWGNIVDFRDSDGYFHTGDLCKMNNDGSASFVRRVNLVVKLQHGEFVDLAALENILESAPFVVTAFVHASASRAAPVAILSVDSKVCFEKFGTDNIEKLEELIEIEGEKIIKASGMKGFNVPRAYKIYLDVDWTVDRDLFTPSQKKQHINFRKRFASELDGLLARCDKGSRHVENVKLGFNSTVFAVGLIFTLISAVLIMKK</sequence>
<dbReference type="EMBL" id="KI546147">
    <property type="protein sequence ID" value="EST43027.1"/>
    <property type="molecule type" value="Genomic_DNA"/>
</dbReference>
<organism evidence="5">
    <name type="scientific">Spironucleus salmonicida</name>
    <dbReference type="NCBI Taxonomy" id="348837"/>
    <lineage>
        <taxon>Eukaryota</taxon>
        <taxon>Metamonada</taxon>
        <taxon>Diplomonadida</taxon>
        <taxon>Hexamitidae</taxon>
        <taxon>Hexamitinae</taxon>
        <taxon>Spironucleus</taxon>
    </lineage>
</organism>
<evidence type="ECO:0000313" key="5">
    <source>
        <dbReference type="EMBL" id="AGS57608.1"/>
    </source>
</evidence>
<evidence type="ECO:0000259" key="4">
    <source>
        <dbReference type="Pfam" id="PF00501"/>
    </source>
</evidence>
<dbReference type="InterPro" id="IPR042099">
    <property type="entry name" value="ANL_N_sf"/>
</dbReference>
<dbReference type="GO" id="GO:0016020">
    <property type="term" value="C:membrane"/>
    <property type="evidence" value="ECO:0007669"/>
    <property type="project" value="TreeGrafter"/>
</dbReference>
<evidence type="ECO:0000313" key="6">
    <source>
        <dbReference type="EMBL" id="EST43027.1"/>
    </source>
</evidence>
<evidence type="ECO:0000256" key="3">
    <source>
        <dbReference type="SAM" id="Phobius"/>
    </source>
</evidence>
<dbReference type="AlphaFoldDB" id="S5U492"/>
<keyword evidence="5" id="KW-0436">Ligase</keyword>
<name>S5U492_9EUKA</name>